<dbReference type="SUPFAM" id="SSF103473">
    <property type="entry name" value="MFS general substrate transporter"/>
    <property type="match status" value="1"/>
</dbReference>
<keyword evidence="12" id="KW-1185">Reference proteome</keyword>
<dbReference type="Pfam" id="PF07690">
    <property type="entry name" value="MFS_1"/>
    <property type="match status" value="1"/>
</dbReference>
<feature type="transmembrane region" description="Helical" evidence="8">
    <location>
        <begin position="127"/>
        <end position="148"/>
    </location>
</feature>
<proteinExistence type="inferred from homology"/>
<dbReference type="Proteomes" id="UP000029964">
    <property type="component" value="Unassembled WGS sequence"/>
</dbReference>
<feature type="transmembrane region" description="Helical" evidence="8">
    <location>
        <begin position="103"/>
        <end position="121"/>
    </location>
</feature>
<comment type="caution">
    <text evidence="11">The sequence shown here is derived from an EMBL/GenBank/DDBJ whole genome shotgun (WGS) entry which is preliminary data.</text>
</comment>
<comment type="caution">
    <text evidence="8">Lacks conserved residue(s) required for the propagation of feature annotation.</text>
</comment>
<dbReference type="InterPro" id="IPR036259">
    <property type="entry name" value="MFS_trans_sf"/>
</dbReference>
<keyword evidence="4 8" id="KW-0812">Transmembrane</keyword>
<dbReference type="InterPro" id="IPR020846">
    <property type="entry name" value="MFS_dom"/>
</dbReference>
<feature type="transmembrane region" description="Helical" evidence="8">
    <location>
        <begin position="489"/>
        <end position="510"/>
    </location>
</feature>
<dbReference type="AlphaFoldDB" id="A0A086TFH7"/>
<dbReference type="HOGENOM" id="CLU_024204_1_1_1"/>
<feature type="transmembrane region" description="Helical" evidence="8">
    <location>
        <begin position="461"/>
        <end position="483"/>
    </location>
</feature>
<accession>A0A086TFH7</accession>
<sequence>MRFDITVLWKAPEVNPINKKARSIPVLNPFDVYGRAFFFSWLGFMLAFWAWYTFPPLLTVTISKDLGLTPAQVANSNIVSLVATFLLRFAAGPLCDQFGSRNVYASLILTGCLPIGLAPLVKDVNGLYVSRFFIGILGATFVPCQVWCTGFFDKNVVGTANAFAGGWGNAGGGLTYVIMPAVFDSLVASQGLSEGKAWRVTFIVPLVCLLACGVGMLFLCPETPTGKWTERAQRIQENLEAHGLNGAGVVDVPGSIADRSPSPGSPSDEEKGEAGSEKNVQVLSDREVPISKTEALETAHGETVVNPTFKEALPVIFSPQTFFHVITYACSFGGELAINAILSSYYKKNFPHLGQTTASNYASTFGFLNFITRPMGGVVADILYTRFGRNLWLKKAWITVCGVLTGALLIVIGQIDPSEENGSSIDLMVGLISLMAVFHEAGNGANFALVPHVHPYANGILSGVTGGGGNFGGVIFAIIFRFMNKGKDYATGLWVIGVIQLGLNLAVCWIPPIPKGQIGGH</sequence>
<dbReference type="InterPro" id="IPR011701">
    <property type="entry name" value="MFS"/>
</dbReference>
<dbReference type="NCBIfam" id="TIGR00886">
    <property type="entry name" value="2A0108"/>
    <property type="match status" value="1"/>
</dbReference>
<feature type="transmembrane region" description="Helical" evidence="8">
    <location>
        <begin position="32"/>
        <end position="52"/>
    </location>
</feature>
<feature type="transmembrane region" description="Helical" evidence="8">
    <location>
        <begin position="202"/>
        <end position="221"/>
    </location>
</feature>
<evidence type="ECO:0000256" key="5">
    <source>
        <dbReference type="ARBA" id="ARBA00022989"/>
    </source>
</evidence>
<feature type="transmembrane region" description="Helical" evidence="8">
    <location>
        <begin position="72"/>
        <end position="91"/>
    </location>
</feature>
<evidence type="ECO:0000256" key="8">
    <source>
        <dbReference type="RuleBase" id="RU366033"/>
    </source>
</evidence>
<keyword evidence="7 8" id="KW-0472">Membrane</keyword>
<organism evidence="11 12">
    <name type="scientific">Hapsidospora chrysogenum (strain ATCC 11550 / CBS 779.69 / DSM 880 / IAM 14645 / JCM 23072 / IMI 49137)</name>
    <name type="common">Acremonium chrysogenum</name>
    <dbReference type="NCBI Taxonomy" id="857340"/>
    <lineage>
        <taxon>Eukaryota</taxon>
        <taxon>Fungi</taxon>
        <taxon>Dikarya</taxon>
        <taxon>Ascomycota</taxon>
        <taxon>Pezizomycotina</taxon>
        <taxon>Sordariomycetes</taxon>
        <taxon>Hypocreomycetidae</taxon>
        <taxon>Hypocreales</taxon>
        <taxon>Bionectriaceae</taxon>
        <taxon>Hapsidospora</taxon>
    </lineage>
</organism>
<dbReference type="GO" id="GO:0005886">
    <property type="term" value="C:plasma membrane"/>
    <property type="evidence" value="ECO:0007669"/>
    <property type="project" value="UniProtKB-SubCell"/>
</dbReference>
<comment type="similarity">
    <text evidence="2 8">Belongs to the major facilitator superfamily. Nitrate/nitrite porter (TC 2.A.1.8) family.</text>
</comment>
<evidence type="ECO:0000256" key="1">
    <source>
        <dbReference type="ARBA" id="ARBA00004141"/>
    </source>
</evidence>
<comment type="subcellular location">
    <subcellularLocation>
        <location evidence="8">Cell membrane</location>
        <topology evidence="8">Multi-pass membrane protein</topology>
    </subcellularLocation>
    <subcellularLocation>
        <location evidence="1">Membrane</location>
        <topology evidence="1">Multi-pass membrane protein</topology>
    </subcellularLocation>
</comment>
<evidence type="ECO:0000313" key="11">
    <source>
        <dbReference type="EMBL" id="KFH48109.1"/>
    </source>
</evidence>
<dbReference type="InterPro" id="IPR044772">
    <property type="entry name" value="NO3_transporter"/>
</dbReference>
<gene>
    <name evidence="11" type="ORF">ACRE_010480</name>
</gene>
<reference evidence="12" key="1">
    <citation type="journal article" date="2014" name="Genome Announc.">
        <title>Genome sequence and annotation of Acremonium chrysogenum, producer of the beta-lactam antibiotic cephalosporin C.</title>
        <authorList>
            <person name="Terfehr D."/>
            <person name="Dahlmann T.A."/>
            <person name="Specht T."/>
            <person name="Zadra I."/>
            <person name="Kuernsteiner H."/>
            <person name="Kueck U."/>
        </authorList>
    </citation>
    <scope>NUCLEOTIDE SEQUENCE [LARGE SCALE GENOMIC DNA]</scope>
    <source>
        <strain evidence="12">ATCC 11550 / CBS 779.69 / DSM 880 / IAM 14645 / JCM 23072 / IMI 49137</strain>
    </source>
</reference>
<keyword evidence="3 8" id="KW-0813">Transport</keyword>
<evidence type="ECO:0000313" key="12">
    <source>
        <dbReference type="Proteomes" id="UP000029964"/>
    </source>
</evidence>
<name>A0A086TFH7_HAPC1</name>
<evidence type="ECO:0000259" key="10">
    <source>
        <dbReference type="PROSITE" id="PS50850"/>
    </source>
</evidence>
<dbReference type="InterPro" id="IPR004737">
    <property type="entry name" value="NO3_transporter_NarK/NarU-like"/>
</dbReference>
<dbReference type="PROSITE" id="PS50850">
    <property type="entry name" value="MFS"/>
    <property type="match status" value="1"/>
</dbReference>
<evidence type="ECO:0000256" key="4">
    <source>
        <dbReference type="ARBA" id="ARBA00022692"/>
    </source>
</evidence>
<evidence type="ECO:0000256" key="7">
    <source>
        <dbReference type="ARBA" id="ARBA00023136"/>
    </source>
</evidence>
<dbReference type="GO" id="GO:0015112">
    <property type="term" value="F:nitrate transmembrane transporter activity"/>
    <property type="evidence" value="ECO:0007669"/>
    <property type="project" value="UniProtKB-UniRule"/>
</dbReference>
<feature type="domain" description="Major facilitator superfamily (MFS) profile" evidence="10">
    <location>
        <begin position="36"/>
        <end position="515"/>
    </location>
</feature>
<evidence type="ECO:0000256" key="9">
    <source>
        <dbReference type="SAM" id="MobiDB-lite"/>
    </source>
</evidence>
<dbReference type="Gene3D" id="1.20.1250.20">
    <property type="entry name" value="MFS general substrate transporter like domains"/>
    <property type="match status" value="2"/>
</dbReference>
<dbReference type="OrthoDB" id="434240at2759"/>
<evidence type="ECO:0000256" key="3">
    <source>
        <dbReference type="ARBA" id="ARBA00022448"/>
    </source>
</evidence>
<dbReference type="EMBL" id="JPKY01000005">
    <property type="protein sequence ID" value="KFH48109.1"/>
    <property type="molecule type" value="Genomic_DNA"/>
</dbReference>
<dbReference type="GO" id="GO:0015113">
    <property type="term" value="F:nitrite transmembrane transporter activity"/>
    <property type="evidence" value="ECO:0007669"/>
    <property type="project" value="InterPro"/>
</dbReference>
<dbReference type="PANTHER" id="PTHR23515">
    <property type="entry name" value="HIGH-AFFINITY NITRATE TRANSPORTER 2.3"/>
    <property type="match status" value="1"/>
</dbReference>
<keyword evidence="8" id="KW-1003">Cell membrane</keyword>
<dbReference type="STRING" id="857340.A0A086TFH7"/>
<keyword evidence="5 8" id="KW-1133">Transmembrane helix</keyword>
<keyword evidence="6 8" id="KW-0534">Nitrate assimilation</keyword>
<evidence type="ECO:0000256" key="2">
    <source>
        <dbReference type="ARBA" id="ARBA00008432"/>
    </source>
</evidence>
<dbReference type="GO" id="GO:0042128">
    <property type="term" value="P:nitrate assimilation"/>
    <property type="evidence" value="ECO:0007669"/>
    <property type="project" value="UniProtKB-UniRule"/>
</dbReference>
<evidence type="ECO:0000256" key="6">
    <source>
        <dbReference type="ARBA" id="ARBA00023063"/>
    </source>
</evidence>
<protein>
    <recommendedName>
        <fullName evidence="8">Nitrate/nitrite transporter</fullName>
    </recommendedName>
</protein>
<feature type="region of interest" description="Disordered" evidence="9">
    <location>
        <begin position="254"/>
        <end position="280"/>
    </location>
</feature>
<feature type="transmembrane region" description="Helical" evidence="8">
    <location>
        <begin position="396"/>
        <end position="415"/>
    </location>
</feature>
<feature type="transmembrane region" description="Helical" evidence="8">
    <location>
        <begin position="160"/>
        <end position="182"/>
    </location>
</feature>